<evidence type="ECO:0008006" key="4">
    <source>
        <dbReference type="Google" id="ProtNLM"/>
    </source>
</evidence>
<evidence type="ECO:0000313" key="3">
    <source>
        <dbReference type="Proteomes" id="UP000693981"/>
    </source>
</evidence>
<feature type="coiled-coil region" evidence="1">
    <location>
        <begin position="21"/>
        <end position="55"/>
    </location>
</feature>
<keyword evidence="3" id="KW-1185">Reference proteome</keyword>
<evidence type="ECO:0000256" key="1">
    <source>
        <dbReference type="SAM" id="Coils"/>
    </source>
</evidence>
<evidence type="ECO:0000313" key="2">
    <source>
        <dbReference type="EMBL" id="KAG7377885.1"/>
    </source>
</evidence>
<organism evidence="2 3">
    <name type="scientific">Phytophthora boehmeriae</name>
    <dbReference type="NCBI Taxonomy" id="109152"/>
    <lineage>
        <taxon>Eukaryota</taxon>
        <taxon>Sar</taxon>
        <taxon>Stramenopiles</taxon>
        <taxon>Oomycota</taxon>
        <taxon>Peronosporomycetes</taxon>
        <taxon>Peronosporales</taxon>
        <taxon>Peronosporaceae</taxon>
        <taxon>Phytophthora</taxon>
    </lineage>
</organism>
<comment type="caution">
    <text evidence="2">The sequence shown here is derived from an EMBL/GenBank/DDBJ whole genome shotgun (WGS) entry which is preliminary data.</text>
</comment>
<dbReference type="OrthoDB" id="108791at2759"/>
<dbReference type="AlphaFoldDB" id="A0A8T1VA48"/>
<dbReference type="Proteomes" id="UP000693981">
    <property type="component" value="Unassembled WGS sequence"/>
</dbReference>
<protein>
    <recommendedName>
        <fullName evidence="4">Bzip transcription factor</fullName>
    </recommendedName>
</protein>
<dbReference type="EMBL" id="JAGDFL010001097">
    <property type="protein sequence ID" value="KAG7377885.1"/>
    <property type="molecule type" value="Genomic_DNA"/>
</dbReference>
<sequence length="257" mass="29760">MTTFDLEVYRERRRMHMARYRKKQDDKVATCEEDVKRLRQQVQQLEQQRDLLATGIPTKTTPWNVAAEYFRLFRNGYKAPVMVADPSTGELCQRGPNIQENFLRATMAADVMDFGVRGIDKLLENMKQSSHYFQHMDVRLVRLETDADESIVAILQAKITVSENAIRRFFSHVVSDDEYKKWRLLYSRLLRQQLLLNASLSFDWDDTNACVTRLVHQGDMMTPLMGLLGDVAHVFDSTLKLTSKCTLVSEKGEESSQ</sequence>
<keyword evidence="1" id="KW-0175">Coiled coil</keyword>
<name>A0A8T1VA48_9STRA</name>
<reference evidence="2" key="1">
    <citation type="submission" date="2021-02" db="EMBL/GenBank/DDBJ databases">
        <authorList>
            <person name="Palmer J.M."/>
        </authorList>
    </citation>
    <scope>NUCLEOTIDE SEQUENCE</scope>
    <source>
        <strain evidence="2">SCRP23</strain>
    </source>
</reference>
<proteinExistence type="predicted"/>
<gene>
    <name evidence="2" type="ORF">PHYBOEH_000563</name>
</gene>
<accession>A0A8T1VA48</accession>